<feature type="repeat" description="LDL-receptor class B" evidence="14">
    <location>
        <begin position="448"/>
        <end position="492"/>
    </location>
</feature>
<dbReference type="SUPFAM" id="SSF57424">
    <property type="entry name" value="LDL receptor-like module"/>
    <property type="match status" value="4"/>
</dbReference>
<feature type="disulfide bond" evidence="13">
    <location>
        <begin position="38"/>
        <end position="56"/>
    </location>
</feature>
<keyword evidence="8 15" id="KW-1133">Transmembrane helix</keyword>
<dbReference type="PANTHER" id="PTHR22722">
    <property type="entry name" value="LOW-DENSITY LIPOPROTEIN RECEPTOR-RELATED PROTEIN 2-RELATED"/>
    <property type="match status" value="1"/>
</dbReference>
<feature type="disulfide bond" evidence="13">
    <location>
        <begin position="70"/>
        <end position="82"/>
    </location>
</feature>
<reference evidence="19" key="1">
    <citation type="submission" date="2020-06" db="EMBL/GenBank/DDBJ databases">
        <authorList>
            <consortium name="Wellcome Sanger Institute Data Sharing"/>
        </authorList>
    </citation>
    <scope>NUCLEOTIDE SEQUENCE [LARGE SCALE GENOMIC DNA]</scope>
</reference>
<sequence>MGHLGGLLVLISPLIWIQTRGAVGHSLPICNKRLEFSCSDGGCVSLQLVCNGQNDCEDGSDENQCGDKRCKNDEFSCTNRQCISTRSLCNGIDDCGDGSDEASCPMCDAGLFFCGPSDACLPNHKLCDGQADCQNGNDELKEFCGSTEAAPQTSSECTASEFPCGDGLCIRQSWRCDHSADCEDGSDEVGCEQDECRINNGGCSHHCMDQPMGFICSCPDHMKLLDDTQCVQVNTCLESDVCDQRCVYVNGRLTCDCTQGYLKNLTSGKCQAEGGGAQLAFTTSKGAQLLQNMTNIRHRELAPYLPGNGPVVTLSWNRTLYWAQRGQTLIYRISLDKKPQKPVVVLQTHSSVTSLAIDWIHLLFYWTSMEMGSVNVALLDGSAQRELVTMLAQPSAVAVDPLQGFLFWTQCGSFPKIERSGLDGRDRIPLITKSLHRPLALALDIPRHLLYWYDQQLRSISRVDFDGHHRKTVVESNGYLDQVFGLSVFEGWVFWSDDVTHSICQADKHNGTNLKVLLSHLTSPGGLVILHPALQPKGPSVCERHGTVCQHACVISLSHPSLKFSCNFPEDASNRSQESPTICHTVPASTLSNPTMTAILFLIMFFSVLLVGLTAWWWKGEFRSSRPLDALSFALKESQDPLITRGPLVAPRTSVAKETLLKPQLDGQ</sequence>
<dbReference type="Pfam" id="PF00058">
    <property type="entry name" value="Ldl_recept_b"/>
    <property type="match status" value="2"/>
</dbReference>
<evidence type="ECO:0000256" key="3">
    <source>
        <dbReference type="ARBA" id="ARBA00022536"/>
    </source>
</evidence>
<dbReference type="Pfam" id="PF00057">
    <property type="entry name" value="Ldl_recept_a"/>
    <property type="match status" value="4"/>
</dbReference>
<keyword evidence="5 15" id="KW-0812">Transmembrane</keyword>
<dbReference type="SMART" id="SM00135">
    <property type="entry name" value="LY"/>
    <property type="match status" value="5"/>
</dbReference>
<dbReference type="SUPFAM" id="SSF63825">
    <property type="entry name" value="YWTD domain"/>
    <property type="match status" value="1"/>
</dbReference>
<feature type="disulfide bond" evidence="13">
    <location>
        <begin position="176"/>
        <end position="191"/>
    </location>
</feature>
<dbReference type="AlphaFoldDB" id="A0A8C5DB23"/>
<keyword evidence="4" id="KW-0254">Endocytosis</keyword>
<evidence type="ECO:0000256" key="11">
    <source>
        <dbReference type="ARBA" id="ARBA00023170"/>
    </source>
</evidence>
<protein>
    <submittedName>
        <fullName evidence="19">Low-density lipoprotein receptor-related protein 8-like</fullName>
    </submittedName>
</protein>
<feature type="repeat" description="LDL-receptor class B" evidence="14">
    <location>
        <begin position="404"/>
        <end position="447"/>
    </location>
</feature>
<proteinExistence type="predicted"/>
<keyword evidence="20" id="KW-1185">Reference proteome</keyword>
<dbReference type="Gene3D" id="2.120.10.30">
    <property type="entry name" value="TolB, C-terminal domain"/>
    <property type="match status" value="1"/>
</dbReference>
<feature type="transmembrane region" description="Helical" evidence="15">
    <location>
        <begin position="598"/>
        <end position="618"/>
    </location>
</feature>
<dbReference type="FunFam" id="4.10.400.10:FF:000034">
    <property type="entry name" value="Low-density lipoprotein receptor-related protein 2"/>
    <property type="match status" value="1"/>
</dbReference>
<dbReference type="GO" id="GO:0016324">
    <property type="term" value="C:apical plasma membrane"/>
    <property type="evidence" value="ECO:0007669"/>
    <property type="project" value="TreeGrafter"/>
</dbReference>
<dbReference type="PROSITE" id="PS50068">
    <property type="entry name" value="LDLRA_2"/>
    <property type="match status" value="4"/>
</dbReference>
<evidence type="ECO:0000313" key="19">
    <source>
        <dbReference type="Ensembl" id="ENSGWIP00000003950.1"/>
    </source>
</evidence>
<dbReference type="SMART" id="SM00181">
    <property type="entry name" value="EGF"/>
    <property type="match status" value="3"/>
</dbReference>
<dbReference type="InterPro" id="IPR000033">
    <property type="entry name" value="LDLR_classB_rpt"/>
</dbReference>
<dbReference type="InterPro" id="IPR000742">
    <property type="entry name" value="EGF"/>
</dbReference>
<feature type="domain" description="EGF-like" evidence="18">
    <location>
        <begin position="195"/>
        <end position="231"/>
    </location>
</feature>
<reference evidence="19" key="3">
    <citation type="submission" date="2025-09" db="UniProtKB">
        <authorList>
            <consortium name="Ensembl"/>
        </authorList>
    </citation>
    <scope>IDENTIFICATION</scope>
</reference>
<dbReference type="SMART" id="SM00179">
    <property type="entry name" value="EGF_CA"/>
    <property type="match status" value="2"/>
</dbReference>
<feature type="disulfide bond" evidence="13">
    <location>
        <begin position="89"/>
        <end position="104"/>
    </location>
</feature>
<dbReference type="GO" id="GO:0006898">
    <property type="term" value="P:receptor-mediated endocytosis"/>
    <property type="evidence" value="ECO:0007669"/>
    <property type="project" value="TreeGrafter"/>
</dbReference>
<dbReference type="FunFam" id="2.120.10.30:FF:000241">
    <property type="entry name" value="Low-density lipoprotein receptor-related protein 6"/>
    <property type="match status" value="1"/>
</dbReference>
<dbReference type="CDD" id="cd00112">
    <property type="entry name" value="LDLa"/>
    <property type="match status" value="4"/>
</dbReference>
<evidence type="ECO:0000256" key="1">
    <source>
        <dbReference type="ARBA" id="ARBA00004251"/>
    </source>
</evidence>
<keyword evidence="6 16" id="KW-0732">Signal</keyword>
<dbReference type="Gene3D" id="2.10.25.10">
    <property type="entry name" value="Laminin"/>
    <property type="match status" value="1"/>
</dbReference>
<dbReference type="InterPro" id="IPR011042">
    <property type="entry name" value="6-blade_b-propeller_TolB-like"/>
</dbReference>
<feature type="chain" id="PRO_5034752302" evidence="16">
    <location>
        <begin position="22"/>
        <end position="668"/>
    </location>
</feature>
<name>A0A8C5DB23_GOUWI</name>
<comment type="caution">
    <text evidence="13">Lacks conserved residue(s) required for the propagation of feature annotation.</text>
</comment>
<evidence type="ECO:0000313" key="20">
    <source>
        <dbReference type="Proteomes" id="UP000694680"/>
    </source>
</evidence>
<dbReference type="GO" id="GO:0005509">
    <property type="term" value="F:calcium ion binding"/>
    <property type="evidence" value="ECO:0007669"/>
    <property type="project" value="InterPro"/>
</dbReference>
<dbReference type="Ensembl" id="ENSGWIT00000004249.1">
    <property type="protein sequence ID" value="ENSGWIP00000003950.1"/>
    <property type="gene ID" value="ENSGWIG00000002127.1"/>
</dbReference>
<feature type="disulfide bond" evidence="13">
    <location>
        <begin position="77"/>
        <end position="95"/>
    </location>
</feature>
<dbReference type="Proteomes" id="UP000694680">
    <property type="component" value="Chromosome 4"/>
</dbReference>
<dbReference type="InterPro" id="IPR002172">
    <property type="entry name" value="LDrepeatLR_classA_rpt"/>
</dbReference>
<dbReference type="InterPro" id="IPR051221">
    <property type="entry name" value="LDLR-related"/>
</dbReference>
<feature type="disulfide bond" evidence="13">
    <location>
        <begin position="50"/>
        <end position="65"/>
    </location>
</feature>
<feature type="domain" description="EGF-like" evidence="18">
    <location>
        <begin position="156"/>
        <end position="192"/>
    </location>
</feature>
<feature type="signal peptide" evidence="16">
    <location>
        <begin position="1"/>
        <end position="21"/>
    </location>
</feature>
<feature type="domain" description="EGF-like calcium-binding" evidence="17">
    <location>
        <begin position="192"/>
        <end position="231"/>
    </location>
</feature>
<dbReference type="PRINTS" id="PR00261">
    <property type="entry name" value="LDLRECEPTOR"/>
</dbReference>
<evidence type="ECO:0000256" key="15">
    <source>
        <dbReference type="SAM" id="Phobius"/>
    </source>
</evidence>
<evidence type="ECO:0000256" key="6">
    <source>
        <dbReference type="ARBA" id="ARBA00022729"/>
    </source>
</evidence>
<keyword evidence="7" id="KW-0677">Repeat</keyword>
<evidence type="ECO:0000256" key="10">
    <source>
        <dbReference type="ARBA" id="ARBA00023157"/>
    </source>
</evidence>
<evidence type="ECO:0000256" key="7">
    <source>
        <dbReference type="ARBA" id="ARBA00022737"/>
    </source>
</evidence>
<reference evidence="19" key="2">
    <citation type="submission" date="2025-08" db="UniProtKB">
        <authorList>
            <consortium name="Ensembl"/>
        </authorList>
    </citation>
    <scope>IDENTIFICATION</scope>
</reference>
<keyword evidence="12" id="KW-0325">Glycoprotein</keyword>
<evidence type="ECO:0000256" key="8">
    <source>
        <dbReference type="ARBA" id="ARBA00022989"/>
    </source>
</evidence>
<dbReference type="SUPFAM" id="SSF57196">
    <property type="entry name" value="EGF/Laminin"/>
    <property type="match status" value="1"/>
</dbReference>
<dbReference type="GO" id="GO:0042562">
    <property type="term" value="F:hormone binding"/>
    <property type="evidence" value="ECO:0007669"/>
    <property type="project" value="TreeGrafter"/>
</dbReference>
<evidence type="ECO:0000256" key="9">
    <source>
        <dbReference type="ARBA" id="ARBA00023136"/>
    </source>
</evidence>
<dbReference type="Gene3D" id="2.40.128.620">
    <property type="match status" value="1"/>
</dbReference>
<dbReference type="RefSeq" id="XP_028299192.1">
    <property type="nucleotide sequence ID" value="XM_028443391.1"/>
</dbReference>
<feature type="disulfide bond" evidence="13">
    <location>
        <begin position="164"/>
        <end position="182"/>
    </location>
</feature>
<keyword evidence="3" id="KW-0245">EGF-like domain</keyword>
<gene>
    <name evidence="19" type="primary">LOC114461394</name>
</gene>
<dbReference type="InterPro" id="IPR023415">
    <property type="entry name" value="LDLR_class-A_CS"/>
</dbReference>
<evidence type="ECO:0000256" key="5">
    <source>
        <dbReference type="ARBA" id="ARBA00022692"/>
    </source>
</evidence>
<evidence type="ECO:0000259" key="18">
    <source>
        <dbReference type="SMART" id="SM00181"/>
    </source>
</evidence>
<keyword evidence="9 15" id="KW-0472">Membrane</keyword>
<dbReference type="FunFam" id="2.10.25.10:FF:000009">
    <property type="entry name" value="Low-density lipoprotein receptor isoform 1"/>
    <property type="match status" value="1"/>
</dbReference>
<dbReference type="GO" id="GO:0043235">
    <property type="term" value="C:receptor complex"/>
    <property type="evidence" value="ECO:0007669"/>
    <property type="project" value="TreeGrafter"/>
</dbReference>
<keyword evidence="2" id="KW-1003">Cell membrane</keyword>
<dbReference type="SMART" id="SM00192">
    <property type="entry name" value="LDLa"/>
    <property type="match status" value="4"/>
</dbReference>
<dbReference type="PANTHER" id="PTHR22722:SF14">
    <property type="entry name" value="MEGALIN, ISOFORM A"/>
    <property type="match status" value="1"/>
</dbReference>
<dbReference type="GeneID" id="114461394"/>
<evidence type="ECO:0000256" key="2">
    <source>
        <dbReference type="ARBA" id="ARBA00022475"/>
    </source>
</evidence>
<dbReference type="PROSITE" id="PS51120">
    <property type="entry name" value="LDLRB"/>
    <property type="match status" value="2"/>
</dbReference>
<comment type="subcellular location">
    <subcellularLocation>
        <location evidence="1">Cell membrane</location>
        <topology evidence="1">Single-pass type I membrane protein</topology>
    </subcellularLocation>
</comment>
<evidence type="ECO:0000256" key="14">
    <source>
        <dbReference type="PROSITE-ProRule" id="PRU00461"/>
    </source>
</evidence>
<evidence type="ECO:0000256" key="4">
    <source>
        <dbReference type="ARBA" id="ARBA00022583"/>
    </source>
</evidence>
<dbReference type="OrthoDB" id="664115at2759"/>
<dbReference type="PROSITE" id="PS01209">
    <property type="entry name" value="LDLRA_1"/>
    <property type="match status" value="2"/>
</dbReference>
<accession>A0A8C5DB23</accession>
<feature type="disulfide bond" evidence="13">
    <location>
        <begin position="157"/>
        <end position="169"/>
    </location>
</feature>
<dbReference type="InterPro" id="IPR036055">
    <property type="entry name" value="LDL_receptor-like_sf"/>
</dbReference>
<organism evidence="19 20">
    <name type="scientific">Gouania willdenowi</name>
    <name type="common">Blunt-snouted clingfish</name>
    <name type="synonym">Lepadogaster willdenowi</name>
    <dbReference type="NCBI Taxonomy" id="441366"/>
    <lineage>
        <taxon>Eukaryota</taxon>
        <taxon>Metazoa</taxon>
        <taxon>Chordata</taxon>
        <taxon>Craniata</taxon>
        <taxon>Vertebrata</taxon>
        <taxon>Euteleostomi</taxon>
        <taxon>Actinopterygii</taxon>
        <taxon>Neopterygii</taxon>
        <taxon>Teleostei</taxon>
        <taxon>Neoteleostei</taxon>
        <taxon>Acanthomorphata</taxon>
        <taxon>Ovalentaria</taxon>
        <taxon>Blenniimorphae</taxon>
        <taxon>Blenniiformes</taxon>
        <taxon>Gobiesocoidei</taxon>
        <taxon>Gobiesocidae</taxon>
        <taxon>Gobiesocinae</taxon>
        <taxon>Gouania</taxon>
    </lineage>
</organism>
<evidence type="ECO:0000256" key="12">
    <source>
        <dbReference type="ARBA" id="ARBA00023180"/>
    </source>
</evidence>
<keyword evidence="10 13" id="KW-1015">Disulfide bond</keyword>
<evidence type="ECO:0000256" key="13">
    <source>
        <dbReference type="PROSITE-ProRule" id="PRU00124"/>
    </source>
</evidence>
<evidence type="ECO:0000256" key="16">
    <source>
        <dbReference type="SAM" id="SignalP"/>
    </source>
</evidence>
<dbReference type="Gene3D" id="4.10.400.10">
    <property type="entry name" value="Low-density Lipoprotein Receptor"/>
    <property type="match status" value="3"/>
</dbReference>
<dbReference type="InterPro" id="IPR001881">
    <property type="entry name" value="EGF-like_Ca-bd_dom"/>
</dbReference>
<dbReference type="Pfam" id="PF14670">
    <property type="entry name" value="FXa_inhibition"/>
    <property type="match status" value="1"/>
</dbReference>
<evidence type="ECO:0000259" key="17">
    <source>
        <dbReference type="SMART" id="SM00179"/>
    </source>
</evidence>
<keyword evidence="11" id="KW-0675">Receptor</keyword>
<feature type="domain" description="EGF-like" evidence="18">
    <location>
        <begin position="235"/>
        <end position="271"/>
    </location>
</feature>
<feature type="domain" description="EGF-like calcium-binding" evidence="17">
    <location>
        <begin position="232"/>
        <end position="271"/>
    </location>
</feature>